<dbReference type="RefSeq" id="WP_185624882.1">
    <property type="nucleotide sequence ID" value="NZ_JABGBW010000016.1"/>
</dbReference>
<feature type="transmembrane region" description="Helical" evidence="1">
    <location>
        <begin position="89"/>
        <end position="109"/>
    </location>
</feature>
<protein>
    <submittedName>
        <fullName evidence="3">M56 family metallopeptidase</fullName>
    </submittedName>
</protein>
<comment type="caution">
    <text evidence="3">The sequence shown here is derived from an EMBL/GenBank/DDBJ whole genome shotgun (WGS) entry which is preliminary data.</text>
</comment>
<dbReference type="PANTHER" id="PTHR34978">
    <property type="entry name" value="POSSIBLE SENSOR-TRANSDUCER PROTEIN BLAR"/>
    <property type="match status" value="1"/>
</dbReference>
<evidence type="ECO:0000256" key="1">
    <source>
        <dbReference type="SAM" id="Phobius"/>
    </source>
</evidence>
<evidence type="ECO:0000259" key="2">
    <source>
        <dbReference type="Pfam" id="PF05569"/>
    </source>
</evidence>
<dbReference type="Proteomes" id="UP000713904">
    <property type="component" value="Unassembled WGS sequence"/>
</dbReference>
<dbReference type="InterPro" id="IPR052173">
    <property type="entry name" value="Beta-lactam_resp_regulator"/>
</dbReference>
<feature type="transmembrane region" description="Helical" evidence="1">
    <location>
        <begin position="35"/>
        <end position="54"/>
    </location>
</feature>
<keyword evidence="4" id="KW-1185">Reference proteome</keyword>
<dbReference type="Pfam" id="PF05569">
    <property type="entry name" value="Peptidase_M56"/>
    <property type="match status" value="1"/>
</dbReference>
<dbReference type="EMBL" id="JABGBW010000016">
    <property type="protein sequence ID" value="MBC2576864.1"/>
    <property type="molecule type" value="Genomic_DNA"/>
</dbReference>
<proteinExistence type="predicted"/>
<feature type="transmembrane region" description="Helical" evidence="1">
    <location>
        <begin position="295"/>
        <end position="312"/>
    </location>
</feature>
<gene>
    <name evidence="3" type="ORF">HLB29_09340</name>
</gene>
<name>A0ABR6TNV9_9FIRM</name>
<keyword evidence="1" id="KW-1133">Transmembrane helix</keyword>
<evidence type="ECO:0000313" key="4">
    <source>
        <dbReference type="Proteomes" id="UP000713904"/>
    </source>
</evidence>
<reference evidence="3 4" key="1">
    <citation type="submission" date="2020-05" db="EMBL/GenBank/DDBJ databases">
        <title>Draft genome of xy-202 and genomic insight in genome of the genus Peptostreptococcus.</title>
        <authorList>
            <person name="Zhang Z."/>
        </authorList>
    </citation>
    <scope>NUCLEOTIDE SEQUENCE [LARGE SCALE GENOMIC DNA]</scope>
    <source>
        <strain evidence="3 4">DSM 27025</strain>
    </source>
</reference>
<feature type="domain" description="Peptidase M56" evidence="2">
    <location>
        <begin position="83"/>
        <end position="274"/>
    </location>
</feature>
<keyword evidence="1" id="KW-0812">Transmembrane</keyword>
<organism evidence="3 4">
    <name type="scientific">Peptostreptococcus canis</name>
    <dbReference type="NCBI Taxonomy" id="1159213"/>
    <lineage>
        <taxon>Bacteria</taxon>
        <taxon>Bacillati</taxon>
        <taxon>Bacillota</taxon>
        <taxon>Clostridia</taxon>
        <taxon>Peptostreptococcales</taxon>
        <taxon>Peptostreptococcaceae</taxon>
        <taxon>Peptostreptococcus</taxon>
    </lineage>
</organism>
<dbReference type="CDD" id="cd07341">
    <property type="entry name" value="M56_BlaR1_MecR1_like"/>
    <property type="match status" value="1"/>
</dbReference>
<keyword evidence="1" id="KW-0472">Membrane</keyword>
<sequence>MTPIFIILNCLICCICLLLLIPVVTDPVALKYKKGIPILILLLIIGTRFIFPYSFSFTKTIGETKVLPFIVNIFLLEVAKNLTFGEALFYIWIMTSTILFIRYIIKFIILGRVLNMVPNTKDSFINETLVDICHKKNIERIPKVIQFNTKQGPFLFGYKNSVIVLPFDLSKEGIRYVLSHELEHYKNNHIFLKIITDIVNIVYWWNPIVWYIHNKLLLSLEIQTDLCVINDYPDIEIAEYLYLLLKGVGYKERNFKQSVALSFNARRNSAEVRVKTILDYHFKNEDRCLKRNKKLLVVLSSFIFAVSIFYRVDAFPSEKTEISATKIDIDLNILANRNTFDILNIFLHNK</sequence>
<evidence type="ECO:0000313" key="3">
    <source>
        <dbReference type="EMBL" id="MBC2576864.1"/>
    </source>
</evidence>
<dbReference type="InterPro" id="IPR008756">
    <property type="entry name" value="Peptidase_M56"/>
</dbReference>
<dbReference type="PANTHER" id="PTHR34978:SF3">
    <property type="entry name" value="SLR0241 PROTEIN"/>
    <property type="match status" value="1"/>
</dbReference>
<accession>A0ABR6TNV9</accession>